<gene>
    <name evidence="2" type="ORF">FNV2247</name>
</gene>
<accession>Q7P8E3</accession>
<proteinExistence type="predicted"/>
<sequence>MKSREYIENKIKQLEDLRKELLTEYQEKMNNGNNDEVLWEYISNKNIEIWTLKDILKD</sequence>
<dbReference type="AlphaFoldDB" id="Q7P8E3"/>
<name>Q7P8E3_FUSVC</name>
<dbReference type="Proteomes" id="UP000006454">
    <property type="component" value="Unassembled WGS sequence"/>
</dbReference>
<dbReference type="EMBL" id="AABF01000002">
    <property type="protein sequence ID" value="EAA25212.1"/>
    <property type="molecule type" value="Genomic_DNA"/>
</dbReference>
<reference evidence="2 3" key="1">
    <citation type="journal article" date="2003" name="Genome Res.">
        <title>Genome analysis of F. nucleatum sub spp vincentii and its comparison with the genome of F. nucleatum ATCC 25586.</title>
        <authorList>
            <person name="Kapatral V."/>
            <person name="Ivanova N."/>
            <person name="Anderson I."/>
            <person name="Reznik G."/>
            <person name="Bhattacharyya A."/>
            <person name="Gardner W.L."/>
            <person name="Mikhailova N."/>
            <person name="Lapidus A."/>
            <person name="Larsen N."/>
            <person name="D'Souza M."/>
            <person name="Walunas T."/>
            <person name="Haselkorn R."/>
            <person name="Overbeek R."/>
            <person name="Kyrpides N."/>
        </authorList>
    </citation>
    <scope>NUCLEOTIDE SEQUENCE [LARGE SCALE GENOMIC DNA]</scope>
    <source>
        <strain evidence="2 3">ATCC 49256</strain>
    </source>
</reference>
<organism evidence="2 3">
    <name type="scientific">Fusobacterium vincentii ATCC 49256</name>
    <dbReference type="NCBI Taxonomy" id="209882"/>
    <lineage>
        <taxon>Bacteria</taxon>
        <taxon>Fusobacteriati</taxon>
        <taxon>Fusobacteriota</taxon>
        <taxon>Fusobacteriia</taxon>
        <taxon>Fusobacteriales</taxon>
        <taxon>Fusobacteriaceae</taxon>
        <taxon>Fusobacterium</taxon>
    </lineage>
</organism>
<feature type="coiled-coil region" evidence="1">
    <location>
        <begin position="4"/>
        <end position="31"/>
    </location>
</feature>
<comment type="caution">
    <text evidence="2">The sequence shown here is derived from an EMBL/GenBank/DDBJ whole genome shotgun (WGS) entry which is preliminary data.</text>
</comment>
<evidence type="ECO:0000256" key="1">
    <source>
        <dbReference type="SAM" id="Coils"/>
    </source>
</evidence>
<evidence type="ECO:0000313" key="3">
    <source>
        <dbReference type="Proteomes" id="UP000006454"/>
    </source>
</evidence>
<evidence type="ECO:0000313" key="2">
    <source>
        <dbReference type="EMBL" id="EAA25212.1"/>
    </source>
</evidence>
<protein>
    <submittedName>
        <fullName evidence="2">Uncharacterized protein</fullName>
    </submittedName>
</protein>
<keyword evidence="1" id="KW-0175">Coiled coil</keyword>